<evidence type="ECO:0000313" key="2">
    <source>
        <dbReference type="EMBL" id="KAF3443392.1"/>
    </source>
</evidence>
<dbReference type="AlphaFoldDB" id="A0A8K0MEN7"/>
<dbReference type="EMBL" id="VOIH02000006">
    <property type="protein sequence ID" value="KAF3443392.1"/>
    <property type="molecule type" value="Genomic_DNA"/>
</dbReference>
<evidence type="ECO:0000256" key="1">
    <source>
        <dbReference type="SAM" id="MobiDB-lite"/>
    </source>
</evidence>
<evidence type="ECO:0000313" key="3">
    <source>
        <dbReference type="Proteomes" id="UP000796880"/>
    </source>
</evidence>
<accession>A0A8K0MEN7</accession>
<name>A0A8K0MEN7_9ROSA</name>
<reference evidence="2" key="1">
    <citation type="submission" date="2020-03" db="EMBL/GenBank/DDBJ databases">
        <title>A high-quality chromosome-level genome assembly of a woody plant with both climbing and erect habits, Rhamnella rubrinervis.</title>
        <authorList>
            <person name="Lu Z."/>
            <person name="Yang Y."/>
            <person name="Zhu X."/>
            <person name="Sun Y."/>
        </authorList>
    </citation>
    <scope>NUCLEOTIDE SEQUENCE</scope>
    <source>
        <strain evidence="2">BYM</strain>
        <tissue evidence="2">Leaf</tissue>
    </source>
</reference>
<proteinExistence type="predicted"/>
<protein>
    <submittedName>
        <fullName evidence="2">Uncharacterized protein</fullName>
    </submittedName>
</protein>
<dbReference type="Proteomes" id="UP000796880">
    <property type="component" value="Unassembled WGS sequence"/>
</dbReference>
<organism evidence="2 3">
    <name type="scientific">Rhamnella rubrinervis</name>
    <dbReference type="NCBI Taxonomy" id="2594499"/>
    <lineage>
        <taxon>Eukaryota</taxon>
        <taxon>Viridiplantae</taxon>
        <taxon>Streptophyta</taxon>
        <taxon>Embryophyta</taxon>
        <taxon>Tracheophyta</taxon>
        <taxon>Spermatophyta</taxon>
        <taxon>Magnoliopsida</taxon>
        <taxon>eudicotyledons</taxon>
        <taxon>Gunneridae</taxon>
        <taxon>Pentapetalae</taxon>
        <taxon>rosids</taxon>
        <taxon>fabids</taxon>
        <taxon>Rosales</taxon>
        <taxon>Rhamnaceae</taxon>
        <taxon>rhamnoid group</taxon>
        <taxon>Rhamneae</taxon>
        <taxon>Rhamnella</taxon>
    </lineage>
</organism>
<sequence length="145" mass="16259">MERRPDPEVAAPTLRSLTDPNRMTNCEGHWTFGGMRSKPCADGDTGVFPNTRAERRKLYPRWKALTGRGCTCIGLITYALDGMDVPGVVLPGQFDSRFKITTSRNEMTRTAVRKANCSPRLMAVRSLNGGDPKRRWTDLEGERID</sequence>
<gene>
    <name evidence="2" type="ORF">FNV43_RR13074</name>
</gene>
<comment type="caution">
    <text evidence="2">The sequence shown here is derived from an EMBL/GenBank/DDBJ whole genome shotgun (WGS) entry which is preliminary data.</text>
</comment>
<keyword evidence="3" id="KW-1185">Reference proteome</keyword>
<feature type="region of interest" description="Disordered" evidence="1">
    <location>
        <begin position="1"/>
        <end position="20"/>
    </location>
</feature>